<comment type="caution">
    <text evidence="3">The sequence shown here is derived from an EMBL/GenBank/DDBJ whole genome shotgun (WGS) entry which is preliminary data.</text>
</comment>
<protein>
    <submittedName>
        <fullName evidence="3">Uncharacterized protein</fullName>
    </submittedName>
</protein>
<name>A0A4R1F6C2_9GAMM</name>
<evidence type="ECO:0000313" key="4">
    <source>
        <dbReference type="Proteomes" id="UP000294887"/>
    </source>
</evidence>
<evidence type="ECO:0000256" key="2">
    <source>
        <dbReference type="SAM" id="SignalP"/>
    </source>
</evidence>
<dbReference type="EMBL" id="SMFQ01000002">
    <property type="protein sequence ID" value="TCJ89100.1"/>
    <property type="molecule type" value="Genomic_DNA"/>
</dbReference>
<accession>A0A4R1F6C2</accession>
<sequence length="70" mass="7765">MTKLFLTVITVFLSLGFSVTASAHSGHENVSVMHLMFHAVVTVSIYLSLMAAGFYVIKRLPKAIKQRVKK</sequence>
<feature type="chain" id="PRO_5020580090" evidence="2">
    <location>
        <begin position="24"/>
        <end position="70"/>
    </location>
</feature>
<reference evidence="3 4" key="1">
    <citation type="submission" date="2019-03" db="EMBL/GenBank/DDBJ databases">
        <title>Genomic Encyclopedia of Type Strains, Phase IV (KMG-IV): sequencing the most valuable type-strain genomes for metagenomic binning, comparative biology and taxonomic classification.</title>
        <authorList>
            <person name="Goeker M."/>
        </authorList>
    </citation>
    <scope>NUCLEOTIDE SEQUENCE [LARGE SCALE GENOMIC DNA]</scope>
    <source>
        <strain evidence="3 4">DSM 24830</strain>
    </source>
</reference>
<dbReference type="AlphaFoldDB" id="A0A4R1F6C2"/>
<evidence type="ECO:0000313" key="3">
    <source>
        <dbReference type="EMBL" id="TCJ89100.1"/>
    </source>
</evidence>
<dbReference type="Proteomes" id="UP000294887">
    <property type="component" value="Unassembled WGS sequence"/>
</dbReference>
<keyword evidence="1" id="KW-1133">Transmembrane helix</keyword>
<keyword evidence="1" id="KW-0472">Membrane</keyword>
<evidence type="ECO:0000256" key="1">
    <source>
        <dbReference type="SAM" id="Phobius"/>
    </source>
</evidence>
<keyword evidence="4" id="KW-1185">Reference proteome</keyword>
<gene>
    <name evidence="3" type="ORF">EV695_0961</name>
</gene>
<feature type="transmembrane region" description="Helical" evidence="1">
    <location>
        <begin position="33"/>
        <end position="57"/>
    </location>
</feature>
<keyword evidence="1" id="KW-0812">Transmembrane</keyword>
<organism evidence="3 4">
    <name type="scientific">Cocleimonas flava</name>
    <dbReference type="NCBI Taxonomy" id="634765"/>
    <lineage>
        <taxon>Bacteria</taxon>
        <taxon>Pseudomonadati</taxon>
        <taxon>Pseudomonadota</taxon>
        <taxon>Gammaproteobacteria</taxon>
        <taxon>Thiotrichales</taxon>
        <taxon>Thiotrichaceae</taxon>
        <taxon>Cocleimonas</taxon>
    </lineage>
</organism>
<keyword evidence="2" id="KW-0732">Signal</keyword>
<feature type="signal peptide" evidence="2">
    <location>
        <begin position="1"/>
        <end position="23"/>
    </location>
</feature>
<proteinExistence type="predicted"/>
<dbReference type="RefSeq" id="WP_131904751.1">
    <property type="nucleotide sequence ID" value="NZ_BAAAFU010000008.1"/>
</dbReference>